<dbReference type="EMBL" id="LR215031">
    <property type="protein sequence ID" value="VEU72815.1"/>
    <property type="molecule type" value="Genomic_DNA"/>
</dbReference>
<reference evidence="2 3" key="1">
    <citation type="submission" date="2019-01" db="EMBL/GenBank/DDBJ databases">
        <authorList>
            <consortium name="Pathogen Informatics"/>
        </authorList>
    </citation>
    <scope>NUCLEOTIDE SEQUENCE [LARGE SCALE GENOMIC DNA]</scope>
    <source>
        <strain evidence="2 3">NCTC10186</strain>
    </source>
</reference>
<dbReference type="KEGG" id="mgal:NCTC10186_00288"/>
<proteinExistence type="predicted"/>
<dbReference type="RefSeq" id="WP_119571921.1">
    <property type="nucleotide sequence ID" value="NZ_LR215031.1"/>
</dbReference>
<keyword evidence="3" id="KW-1185">Reference proteome</keyword>
<dbReference type="PANTHER" id="PTHR34215">
    <property type="entry name" value="BLL0784 PROTEIN"/>
    <property type="match status" value="1"/>
</dbReference>
<dbReference type="Proteomes" id="UP000289862">
    <property type="component" value="Chromosome"/>
</dbReference>
<evidence type="ECO:0000313" key="3">
    <source>
        <dbReference type="Proteomes" id="UP000289862"/>
    </source>
</evidence>
<dbReference type="OrthoDB" id="398624at2"/>
<dbReference type="InterPro" id="IPR035931">
    <property type="entry name" value="YlxR-like_sf"/>
</dbReference>
<protein>
    <submittedName>
        <fullName evidence="2">Transciprtional termination factor</fullName>
    </submittedName>
</protein>
<dbReference type="SUPFAM" id="SSF64376">
    <property type="entry name" value="YlxR-like"/>
    <property type="match status" value="1"/>
</dbReference>
<dbReference type="Pfam" id="PF04296">
    <property type="entry name" value="YlxR"/>
    <property type="match status" value="1"/>
</dbReference>
<evidence type="ECO:0000259" key="1">
    <source>
        <dbReference type="Pfam" id="PF04296"/>
    </source>
</evidence>
<dbReference type="InterPro" id="IPR037465">
    <property type="entry name" value="YlxR"/>
</dbReference>
<accession>A0A449AZB5</accession>
<dbReference type="AlphaFoldDB" id="A0A449AZB5"/>
<dbReference type="Gene3D" id="3.30.1230.10">
    <property type="entry name" value="YlxR-like"/>
    <property type="match status" value="1"/>
</dbReference>
<dbReference type="InterPro" id="IPR007393">
    <property type="entry name" value="YlxR_dom"/>
</dbReference>
<gene>
    <name evidence="2" type="ORF">NCTC10186_00288</name>
</gene>
<evidence type="ECO:0000313" key="2">
    <source>
        <dbReference type="EMBL" id="VEU72815.1"/>
    </source>
</evidence>
<dbReference type="PANTHER" id="PTHR34215:SF1">
    <property type="entry name" value="YLXR DOMAIN-CONTAINING PROTEIN"/>
    <property type="match status" value="1"/>
</dbReference>
<sequence length="98" mass="11778">MNEKINTNFTRKCIVTNEIVNVNQLIRFNFDKQNLTVSLDLKRNKKGRGAYMLPTWENWEKAKKNKALNRSFRTNIPKVVYENIEEQLREVLYEQKTK</sequence>
<organism evidence="2 3">
    <name type="scientific">Mycoplasmopsis gallopavonis</name>
    <dbReference type="NCBI Taxonomy" id="76629"/>
    <lineage>
        <taxon>Bacteria</taxon>
        <taxon>Bacillati</taxon>
        <taxon>Mycoplasmatota</taxon>
        <taxon>Mycoplasmoidales</taxon>
        <taxon>Metamycoplasmataceae</taxon>
        <taxon>Mycoplasmopsis</taxon>
    </lineage>
</organism>
<name>A0A449AZB5_9BACT</name>
<feature type="domain" description="YlxR" evidence="1">
    <location>
        <begin position="11"/>
        <end position="86"/>
    </location>
</feature>